<evidence type="ECO:0000256" key="2">
    <source>
        <dbReference type="ARBA" id="ARBA00022737"/>
    </source>
</evidence>
<dbReference type="PANTHER" id="PTHR47447:SF17">
    <property type="entry name" value="OS12G0638900 PROTEIN"/>
    <property type="match status" value="1"/>
</dbReference>
<evidence type="ECO:0000256" key="5">
    <source>
        <dbReference type="PROSITE-ProRule" id="PRU00708"/>
    </source>
</evidence>
<keyword evidence="2" id="KW-0677">Repeat</keyword>
<dbReference type="PROSITE" id="PS51375">
    <property type="entry name" value="PPR"/>
    <property type="match status" value="1"/>
</dbReference>
<dbReference type="InterPro" id="IPR002885">
    <property type="entry name" value="PPR_rpt"/>
</dbReference>
<feature type="non-terminal residue" evidence="6">
    <location>
        <position position="1"/>
    </location>
</feature>
<comment type="caution">
    <text evidence="6">The sequence shown here is derived from an EMBL/GenBank/DDBJ whole genome shotgun (WGS) entry which is preliminary data.</text>
</comment>
<dbReference type="EMBL" id="JADGJD010000418">
    <property type="protein sequence ID" value="KAJ3051243.1"/>
    <property type="molecule type" value="Genomic_DNA"/>
</dbReference>
<comment type="subunit">
    <text evidence="4">Binds to mitochondrial small subunit 15S rRNA.</text>
</comment>
<dbReference type="NCBIfam" id="TIGR00756">
    <property type="entry name" value="PPR"/>
    <property type="match status" value="1"/>
</dbReference>
<dbReference type="AlphaFoldDB" id="A0AAD5X4C7"/>
<dbReference type="Pfam" id="PF13041">
    <property type="entry name" value="PPR_2"/>
    <property type="match status" value="1"/>
</dbReference>
<dbReference type="PANTHER" id="PTHR47447">
    <property type="entry name" value="OS03G0856100 PROTEIN"/>
    <property type="match status" value="1"/>
</dbReference>
<evidence type="ECO:0000313" key="7">
    <source>
        <dbReference type="Proteomes" id="UP001212841"/>
    </source>
</evidence>
<evidence type="ECO:0000256" key="1">
    <source>
        <dbReference type="ARBA" id="ARBA00006192"/>
    </source>
</evidence>
<name>A0AAD5X4C7_9FUNG</name>
<feature type="repeat" description="PPR" evidence="5">
    <location>
        <begin position="22"/>
        <end position="56"/>
    </location>
</feature>
<reference evidence="6" key="1">
    <citation type="submission" date="2020-05" db="EMBL/GenBank/DDBJ databases">
        <title>Phylogenomic resolution of chytrid fungi.</title>
        <authorList>
            <person name="Stajich J.E."/>
            <person name="Amses K."/>
            <person name="Simmons R."/>
            <person name="Seto K."/>
            <person name="Myers J."/>
            <person name="Bonds A."/>
            <person name="Quandt C.A."/>
            <person name="Barry K."/>
            <person name="Liu P."/>
            <person name="Grigoriev I."/>
            <person name="Longcore J.E."/>
            <person name="James T.Y."/>
        </authorList>
    </citation>
    <scope>NUCLEOTIDE SEQUENCE</scope>
    <source>
        <strain evidence="6">JEL0318</strain>
    </source>
</reference>
<evidence type="ECO:0000313" key="6">
    <source>
        <dbReference type="EMBL" id="KAJ3051243.1"/>
    </source>
</evidence>
<evidence type="ECO:0000256" key="3">
    <source>
        <dbReference type="ARBA" id="ARBA00044493"/>
    </source>
</evidence>
<gene>
    <name evidence="6" type="ORF">HK097_007761</name>
</gene>
<comment type="similarity">
    <text evidence="1">Belongs to the CCM1 family.</text>
</comment>
<organism evidence="6 7">
    <name type="scientific">Rhizophlyctis rosea</name>
    <dbReference type="NCBI Taxonomy" id="64517"/>
    <lineage>
        <taxon>Eukaryota</taxon>
        <taxon>Fungi</taxon>
        <taxon>Fungi incertae sedis</taxon>
        <taxon>Chytridiomycota</taxon>
        <taxon>Chytridiomycota incertae sedis</taxon>
        <taxon>Chytridiomycetes</taxon>
        <taxon>Rhizophlyctidales</taxon>
        <taxon>Rhizophlyctidaceae</taxon>
        <taxon>Rhizophlyctis</taxon>
    </lineage>
</organism>
<proteinExistence type="inferred from homology"/>
<evidence type="ECO:0008006" key="8">
    <source>
        <dbReference type="Google" id="ProtNLM"/>
    </source>
</evidence>
<protein>
    <recommendedName>
        <fullName evidence="8">Pentatricopeptide repeat-containing protein</fullName>
    </recommendedName>
</protein>
<sequence length="255" mass="28201">RGEVGEARRWFGRLQEAGVRPNVFSWTSLVGAYARVGDLEEAMRVLEGMRESGCQPNEVTYLVLIDCAAKKERAELAEGWVRDMVGAGLPVKVEHVVALMDARVRSKILEGVRECWKWLLGGNWPGAPRPSTSHCVDEAAACVYLDAMGRLSDYGELESTWKELHRLPDFAVAMNQKASYVEALLRLGEVGPALRIVEEWGEEGDNVKIGVTLLGGLSSRLGRKEAGESFDRCTKGWRDATKEEVKDIVGRGRKG</sequence>
<accession>A0AAD5X4C7</accession>
<comment type="function">
    <text evidence="3">Regulates mitochondrial small subunit maturation by controlling 15S rRNA 5'-end processing. Localizes to the 5' precursor of the 15S rRNA in a position that is subsequently occupied by mS47 in the mature yeast mtSSU. Uses structure and sequence-specific RNA recognition, binding to a single-stranded region of the precursor and specifically recognizing bases -6 to -1. The exchange of Ccm1 for mS47 is coupled to the irreversible removal of precursor rRNA that is accompanied by conformational changes of the mitoribosomal proteins uS5m and mS26. These conformational changes signal completion of 5'-end rRNA processing through protection of the mature 5'-end of the 15S rRNA and stabilization of mS47. The removal of the 5' precursor together with the dissociation of Ccm1 may be catalyzed by the 5'-3' exoribonuclease Pet127. Involved in the specific removal of group I introns in mitochondrial encoded transcripts.</text>
</comment>
<dbReference type="Gene3D" id="1.25.40.10">
    <property type="entry name" value="Tetratricopeptide repeat domain"/>
    <property type="match status" value="1"/>
</dbReference>
<dbReference type="InterPro" id="IPR011990">
    <property type="entry name" value="TPR-like_helical_dom_sf"/>
</dbReference>
<dbReference type="Proteomes" id="UP001212841">
    <property type="component" value="Unassembled WGS sequence"/>
</dbReference>
<evidence type="ECO:0000256" key="4">
    <source>
        <dbReference type="ARBA" id="ARBA00044511"/>
    </source>
</evidence>
<keyword evidence="7" id="KW-1185">Reference proteome</keyword>